<dbReference type="InterPro" id="IPR001245">
    <property type="entry name" value="Ser-Thr/Tyr_kinase_cat_dom"/>
</dbReference>
<dbReference type="Gene3D" id="1.10.510.10">
    <property type="entry name" value="Transferase(Phosphotransferase) domain 1"/>
    <property type="match status" value="1"/>
</dbReference>
<dbReference type="Proteomes" id="UP001281410">
    <property type="component" value="Unassembled WGS sequence"/>
</dbReference>
<dbReference type="PANTHER" id="PTHR47974:SF9">
    <property type="entry name" value="RECEPTOR-LIKE SERINE_THREONINE-PROTEIN KINASE"/>
    <property type="match status" value="1"/>
</dbReference>
<keyword evidence="9 13" id="KW-1133">Transmembrane helix</keyword>
<evidence type="ECO:0000256" key="6">
    <source>
        <dbReference type="ARBA" id="ARBA00022741"/>
    </source>
</evidence>
<accession>A0AAE0APF5</accession>
<keyword evidence="7" id="KW-0418">Kinase</keyword>
<feature type="domain" description="Protein kinase" evidence="14">
    <location>
        <begin position="83"/>
        <end position="373"/>
    </location>
</feature>
<evidence type="ECO:0000256" key="2">
    <source>
        <dbReference type="ARBA" id="ARBA00022527"/>
    </source>
</evidence>
<evidence type="ECO:0000256" key="3">
    <source>
        <dbReference type="ARBA" id="ARBA00022679"/>
    </source>
</evidence>
<evidence type="ECO:0000256" key="7">
    <source>
        <dbReference type="ARBA" id="ARBA00022777"/>
    </source>
</evidence>
<evidence type="ECO:0000256" key="4">
    <source>
        <dbReference type="ARBA" id="ARBA00022692"/>
    </source>
</evidence>
<evidence type="ECO:0000256" key="5">
    <source>
        <dbReference type="ARBA" id="ARBA00022729"/>
    </source>
</evidence>
<dbReference type="GO" id="GO:0005524">
    <property type="term" value="F:ATP binding"/>
    <property type="evidence" value="ECO:0007669"/>
    <property type="project" value="UniProtKB-UniRule"/>
</dbReference>
<evidence type="ECO:0000256" key="10">
    <source>
        <dbReference type="ARBA" id="ARBA00023136"/>
    </source>
</evidence>
<dbReference type="InterPro" id="IPR017441">
    <property type="entry name" value="Protein_kinase_ATP_BS"/>
</dbReference>
<dbReference type="InterPro" id="IPR008271">
    <property type="entry name" value="Ser/Thr_kinase_AS"/>
</dbReference>
<dbReference type="InterPro" id="IPR000719">
    <property type="entry name" value="Prot_kinase_dom"/>
</dbReference>
<dbReference type="SUPFAM" id="SSF56112">
    <property type="entry name" value="Protein kinase-like (PK-like)"/>
    <property type="match status" value="1"/>
</dbReference>
<dbReference type="PANTHER" id="PTHR47974">
    <property type="entry name" value="OS07G0415500 PROTEIN"/>
    <property type="match status" value="1"/>
</dbReference>
<proteinExistence type="inferred from homology"/>
<keyword evidence="6 11" id="KW-0547">Nucleotide-binding</keyword>
<evidence type="ECO:0000256" key="9">
    <source>
        <dbReference type="ARBA" id="ARBA00022989"/>
    </source>
</evidence>
<dbReference type="InterPro" id="IPR011009">
    <property type="entry name" value="Kinase-like_dom_sf"/>
</dbReference>
<organism evidence="15 16">
    <name type="scientific">Dipteronia sinensis</name>
    <dbReference type="NCBI Taxonomy" id="43782"/>
    <lineage>
        <taxon>Eukaryota</taxon>
        <taxon>Viridiplantae</taxon>
        <taxon>Streptophyta</taxon>
        <taxon>Embryophyta</taxon>
        <taxon>Tracheophyta</taxon>
        <taxon>Spermatophyta</taxon>
        <taxon>Magnoliopsida</taxon>
        <taxon>eudicotyledons</taxon>
        <taxon>Gunneridae</taxon>
        <taxon>Pentapetalae</taxon>
        <taxon>rosids</taxon>
        <taxon>malvids</taxon>
        <taxon>Sapindales</taxon>
        <taxon>Sapindaceae</taxon>
        <taxon>Hippocastanoideae</taxon>
        <taxon>Acereae</taxon>
        <taxon>Dipteronia</taxon>
    </lineage>
</organism>
<keyword evidence="10 13" id="KW-0472">Membrane</keyword>
<dbReference type="FunFam" id="1.10.510.10:FF:000537">
    <property type="entry name" value="Putative receptor-like protein kinase"/>
    <property type="match status" value="1"/>
</dbReference>
<dbReference type="EMBL" id="JANJYJ010000003">
    <property type="protein sequence ID" value="KAK3221295.1"/>
    <property type="molecule type" value="Genomic_DNA"/>
</dbReference>
<evidence type="ECO:0000259" key="14">
    <source>
        <dbReference type="PROSITE" id="PS50011"/>
    </source>
</evidence>
<keyword evidence="4 13" id="KW-0812">Transmembrane</keyword>
<dbReference type="GO" id="GO:0004674">
    <property type="term" value="F:protein serine/threonine kinase activity"/>
    <property type="evidence" value="ECO:0007669"/>
    <property type="project" value="UniProtKB-KW"/>
</dbReference>
<evidence type="ECO:0000256" key="11">
    <source>
        <dbReference type="PROSITE-ProRule" id="PRU10141"/>
    </source>
</evidence>
<name>A0AAE0APF5_9ROSI</name>
<dbReference type="GO" id="GO:0016020">
    <property type="term" value="C:membrane"/>
    <property type="evidence" value="ECO:0007669"/>
    <property type="project" value="UniProtKB-SubCell"/>
</dbReference>
<feature type="transmembrane region" description="Helical" evidence="13">
    <location>
        <begin position="16"/>
        <end position="36"/>
    </location>
</feature>
<dbReference type="FunFam" id="3.30.200.20:FF:000178">
    <property type="entry name" value="serine/threonine-protein kinase PBS1-like"/>
    <property type="match status" value="1"/>
</dbReference>
<keyword evidence="3" id="KW-0808">Transferase</keyword>
<feature type="binding site" evidence="11">
    <location>
        <position position="111"/>
    </location>
    <ligand>
        <name>ATP</name>
        <dbReference type="ChEBI" id="CHEBI:30616"/>
    </ligand>
</feature>
<dbReference type="Gene3D" id="3.30.200.20">
    <property type="entry name" value="Phosphorylase Kinase, domain 1"/>
    <property type="match status" value="1"/>
</dbReference>
<keyword evidence="8 11" id="KW-0067">ATP-binding</keyword>
<dbReference type="PROSITE" id="PS50011">
    <property type="entry name" value="PROTEIN_KINASE_DOM"/>
    <property type="match status" value="1"/>
</dbReference>
<dbReference type="SMART" id="SM00220">
    <property type="entry name" value="S_TKc"/>
    <property type="match status" value="1"/>
</dbReference>
<dbReference type="Pfam" id="PF07714">
    <property type="entry name" value="PK_Tyr_Ser-Thr"/>
    <property type="match status" value="1"/>
</dbReference>
<protein>
    <recommendedName>
        <fullName evidence="14">Protein kinase domain-containing protein</fullName>
    </recommendedName>
</protein>
<keyword evidence="16" id="KW-1185">Reference proteome</keyword>
<sequence>MGAENASSTMPTAKTVIIIVVVVILVIKIVILMIICQKKARIGTSSVTPDTRFLTLTVDKFLTDMEREKPIRFTCQQLRTATENFTNLLGSGSFGDVYKGTFSNGTIVAVKVLKGISDKRIEEQFMAEVSTIGRIHHINLVRLYGFCFEKNLRALVYEFMANGSLDKHLFCENNVLGFEKLHEIALGTARGIAYLHEECQQRIIHYDIKPENILLDENFFPKVADFGLAKQCNRENTHISMTGRRGTAGYTAPELWVPFHVTHKCDVHSFGMLLLEIVSRRRNMKKEDNVPESQEWFPKWVWQRFENGDLDELMNAIEIEAESDREKAERMIKVAFWCVQYKSESRPVMSVVVKMLEGAVEIPTPLKQIHHILMESPSPQLPIFAYNNIKWSGSSLDSLGSSPIPASATSSLICATPVMKKYGIEMDPN</sequence>
<comment type="subcellular location">
    <subcellularLocation>
        <location evidence="1">Membrane</location>
        <topology evidence="1">Single-pass membrane protein</topology>
    </subcellularLocation>
</comment>
<evidence type="ECO:0000256" key="8">
    <source>
        <dbReference type="ARBA" id="ARBA00022840"/>
    </source>
</evidence>
<gene>
    <name evidence="15" type="ORF">Dsin_008320</name>
</gene>
<evidence type="ECO:0000256" key="1">
    <source>
        <dbReference type="ARBA" id="ARBA00004167"/>
    </source>
</evidence>
<dbReference type="PROSITE" id="PS00107">
    <property type="entry name" value="PROTEIN_KINASE_ATP"/>
    <property type="match status" value="1"/>
</dbReference>
<reference evidence="15" key="1">
    <citation type="journal article" date="2023" name="Plant J.">
        <title>Genome sequences and population genomics provide insights into the demographic history, inbreeding, and mutation load of two 'living fossil' tree species of Dipteronia.</title>
        <authorList>
            <person name="Feng Y."/>
            <person name="Comes H.P."/>
            <person name="Chen J."/>
            <person name="Zhu S."/>
            <person name="Lu R."/>
            <person name="Zhang X."/>
            <person name="Li P."/>
            <person name="Qiu J."/>
            <person name="Olsen K.M."/>
            <person name="Qiu Y."/>
        </authorList>
    </citation>
    <scope>NUCLEOTIDE SEQUENCE</scope>
    <source>
        <strain evidence="15">NBL</strain>
    </source>
</reference>
<evidence type="ECO:0000313" key="16">
    <source>
        <dbReference type="Proteomes" id="UP001281410"/>
    </source>
</evidence>
<keyword evidence="5" id="KW-0732">Signal</keyword>
<comment type="similarity">
    <text evidence="12">Belongs to the protein kinase superfamily.</text>
</comment>
<evidence type="ECO:0000256" key="13">
    <source>
        <dbReference type="SAM" id="Phobius"/>
    </source>
</evidence>
<keyword evidence="2 12" id="KW-0723">Serine/threonine-protein kinase</keyword>
<dbReference type="PROSITE" id="PS00108">
    <property type="entry name" value="PROTEIN_KINASE_ST"/>
    <property type="match status" value="1"/>
</dbReference>
<comment type="caution">
    <text evidence="15">The sequence shown here is derived from an EMBL/GenBank/DDBJ whole genome shotgun (WGS) entry which is preliminary data.</text>
</comment>
<evidence type="ECO:0000313" key="15">
    <source>
        <dbReference type="EMBL" id="KAK3221295.1"/>
    </source>
</evidence>
<dbReference type="AlphaFoldDB" id="A0AAE0APF5"/>
<dbReference type="CDD" id="cd14066">
    <property type="entry name" value="STKc_IRAK"/>
    <property type="match status" value="1"/>
</dbReference>
<evidence type="ECO:0000256" key="12">
    <source>
        <dbReference type="RuleBase" id="RU000304"/>
    </source>
</evidence>